<protein>
    <submittedName>
        <fullName evidence="2">Uncharacterized protein</fullName>
    </submittedName>
</protein>
<feature type="transmembrane region" description="Helical" evidence="1">
    <location>
        <begin position="320"/>
        <end position="343"/>
    </location>
</feature>
<reference evidence="2" key="1">
    <citation type="journal article" date="2020" name="Nature">
        <title>Giant virus diversity and host interactions through global metagenomics.</title>
        <authorList>
            <person name="Schulz F."/>
            <person name="Roux S."/>
            <person name="Paez-Espino D."/>
            <person name="Jungbluth S."/>
            <person name="Walsh D.A."/>
            <person name="Denef V.J."/>
            <person name="McMahon K.D."/>
            <person name="Konstantinidis K.T."/>
            <person name="Eloe-Fadrosh E.A."/>
            <person name="Kyrpides N.C."/>
            <person name="Woyke T."/>
        </authorList>
    </citation>
    <scope>NUCLEOTIDE SEQUENCE</scope>
    <source>
        <strain evidence="2">GVMAG-M-3300023184-135</strain>
    </source>
</reference>
<accession>A0A6C0HM38</accession>
<dbReference type="EMBL" id="MN739976">
    <property type="protein sequence ID" value="QHT81003.1"/>
    <property type="molecule type" value="Genomic_DNA"/>
</dbReference>
<proteinExistence type="predicted"/>
<dbReference type="SUPFAM" id="SSF51069">
    <property type="entry name" value="Carbonic anhydrase"/>
    <property type="match status" value="1"/>
</dbReference>
<dbReference type="InterPro" id="IPR036398">
    <property type="entry name" value="CA_dom_sf"/>
</dbReference>
<keyword evidence="1" id="KW-0472">Membrane</keyword>
<keyword evidence="1" id="KW-0812">Transmembrane</keyword>
<organism evidence="2">
    <name type="scientific">viral metagenome</name>
    <dbReference type="NCBI Taxonomy" id="1070528"/>
    <lineage>
        <taxon>unclassified sequences</taxon>
        <taxon>metagenomes</taxon>
        <taxon>organismal metagenomes</taxon>
    </lineage>
</organism>
<dbReference type="AlphaFoldDB" id="A0A6C0HM38"/>
<evidence type="ECO:0000313" key="2">
    <source>
        <dbReference type="EMBL" id="QHT81003.1"/>
    </source>
</evidence>
<keyword evidence="1" id="KW-1133">Transmembrane helix</keyword>
<dbReference type="Gene3D" id="3.10.200.10">
    <property type="entry name" value="Alpha carbonic anhydrase"/>
    <property type="match status" value="1"/>
</dbReference>
<name>A0A6C0HM38_9ZZZZ</name>
<sequence>MSGSASAPGGYNTSSANCTANDQSPVNLSRSTADECKRACDFSIDPIETQSASVSVDNGIIIRLSNLASPPTARYNTIKYGCSKIELYGNAQHAYDNTWSQLELVAHFTSPGYKTVLMSVPINSSGATDTPSTQFFNAFVGHTDSQSKISLGASWALQNAIPADMSYFVYPGRDFACGTECTWIVYNSPVQINATDYAAVKRVLTSSWRKPLQQLSKPGAPEERHVWFRSATEENPAYMQKDGKVYMKCRRLNTKGQVAGEEGFSNAREGFFGGAIEGLDNPPAAPAVVKSGGVKTAEKKEKDAKTAQQAKNVWAHIYGFYLQLGGIWGILLIIFGTAFAVLLQTVWSGTMNETFDWIVTIPNFIHEFLAG</sequence>
<evidence type="ECO:0000256" key="1">
    <source>
        <dbReference type="SAM" id="Phobius"/>
    </source>
</evidence>